<evidence type="ECO:0000256" key="1">
    <source>
        <dbReference type="SAM" id="Phobius"/>
    </source>
</evidence>
<dbReference type="AlphaFoldDB" id="A0A3L9E2D9"/>
<protein>
    <submittedName>
        <fullName evidence="2">Uncharacterized protein</fullName>
    </submittedName>
</protein>
<keyword evidence="1" id="KW-0472">Membrane</keyword>
<dbReference type="EMBL" id="RCVM01000001">
    <property type="protein sequence ID" value="RLY05310.1"/>
    <property type="molecule type" value="Genomic_DNA"/>
</dbReference>
<dbReference type="Proteomes" id="UP000279194">
    <property type="component" value="Unassembled WGS sequence"/>
</dbReference>
<name>A0A3L9E2D9_9STRE</name>
<keyword evidence="1" id="KW-1133">Transmembrane helix</keyword>
<sequence length="82" mass="9551">MLKKKRNFIPLMLGILALFLEKQTGHLLEGFFCSFIGLILAIREHRKSQSNYLFEICLNIIGLLLPTIVIIIFFYIASQMKY</sequence>
<evidence type="ECO:0000313" key="2">
    <source>
        <dbReference type="EMBL" id="RLY05310.1"/>
    </source>
</evidence>
<evidence type="ECO:0000313" key="3">
    <source>
        <dbReference type="Proteomes" id="UP000279194"/>
    </source>
</evidence>
<gene>
    <name evidence="2" type="ORF">EAF07_01030</name>
</gene>
<reference evidence="2 3" key="1">
    <citation type="submission" date="2018-10" db="EMBL/GenBank/DDBJ databases">
        <title>Streptococcus hillyeri sp. nov., isolated from equine tracheal sample.</title>
        <authorList>
            <person name="Macfadyen A.C."/>
            <person name="Waller A."/>
            <person name="Paterson G.K."/>
        </authorList>
    </citation>
    <scope>NUCLEOTIDE SEQUENCE [LARGE SCALE GENOMIC DNA]</scope>
    <source>
        <strain evidence="2 3">28462</strain>
    </source>
</reference>
<organism evidence="2 3">
    <name type="scientific">Streptococcus hillyeri</name>
    <dbReference type="NCBI Taxonomy" id="2282420"/>
    <lineage>
        <taxon>Bacteria</taxon>
        <taxon>Bacillati</taxon>
        <taxon>Bacillota</taxon>
        <taxon>Bacilli</taxon>
        <taxon>Lactobacillales</taxon>
        <taxon>Streptococcaceae</taxon>
        <taxon>Streptococcus</taxon>
    </lineage>
</organism>
<accession>A0A3L9E2D9</accession>
<comment type="caution">
    <text evidence="2">The sequence shown here is derived from an EMBL/GenBank/DDBJ whole genome shotgun (WGS) entry which is preliminary data.</text>
</comment>
<keyword evidence="1" id="KW-0812">Transmembrane</keyword>
<keyword evidence="3" id="KW-1185">Reference proteome</keyword>
<proteinExistence type="predicted"/>
<feature type="transmembrane region" description="Helical" evidence="1">
    <location>
        <begin position="51"/>
        <end position="77"/>
    </location>
</feature>